<dbReference type="InterPro" id="IPR007396">
    <property type="entry name" value="TR_PAI2-type"/>
</dbReference>
<name>A0ABS8D1I0_9NEIS</name>
<evidence type="ECO:0000313" key="1">
    <source>
        <dbReference type="EMBL" id="MCB6182049.1"/>
    </source>
</evidence>
<dbReference type="PIRSF" id="PIRSF010372">
    <property type="entry name" value="PaiB"/>
    <property type="match status" value="1"/>
</dbReference>
<accession>A0ABS8D1I0</accession>
<dbReference type="EMBL" id="JAJBZT010000001">
    <property type="protein sequence ID" value="MCB6182049.1"/>
    <property type="molecule type" value="Genomic_DNA"/>
</dbReference>
<comment type="caution">
    <text evidence="1">The sequence shown here is derived from an EMBL/GenBank/DDBJ whole genome shotgun (WGS) entry which is preliminary data.</text>
</comment>
<reference evidence="1" key="1">
    <citation type="submission" date="2021-10" db="EMBL/GenBank/DDBJ databases">
        <title>The complete genome sequence of Leeia sp. TBRC 13508.</title>
        <authorList>
            <person name="Charoenyingcharoen P."/>
            <person name="Yukphan P."/>
        </authorList>
    </citation>
    <scope>NUCLEOTIDE SEQUENCE</scope>
    <source>
        <strain evidence="1">TBRC 13508</strain>
    </source>
</reference>
<dbReference type="RefSeq" id="WP_227177440.1">
    <property type="nucleotide sequence ID" value="NZ_JAJBZT010000001.1"/>
</dbReference>
<dbReference type="Pfam" id="PF04299">
    <property type="entry name" value="FMN_bind_2"/>
    <property type="match status" value="1"/>
</dbReference>
<dbReference type="InterPro" id="IPR012349">
    <property type="entry name" value="Split_barrel_FMN-bd"/>
</dbReference>
<proteinExistence type="predicted"/>
<evidence type="ECO:0000313" key="2">
    <source>
        <dbReference type="Proteomes" id="UP001165395"/>
    </source>
</evidence>
<dbReference type="Gene3D" id="2.30.110.10">
    <property type="entry name" value="Electron Transport, Fmn-binding Protein, Chain A"/>
    <property type="match status" value="1"/>
</dbReference>
<dbReference type="PANTHER" id="PTHR35802:SF1">
    <property type="entry name" value="PROTEASE SYNTHASE AND SPORULATION PROTEIN PAI 2"/>
    <property type="match status" value="1"/>
</dbReference>
<dbReference type="SUPFAM" id="SSF50475">
    <property type="entry name" value="FMN-binding split barrel"/>
    <property type="match status" value="1"/>
</dbReference>
<dbReference type="PANTHER" id="PTHR35802">
    <property type="entry name" value="PROTEASE SYNTHASE AND SPORULATION PROTEIN PAI 2"/>
    <property type="match status" value="1"/>
</dbReference>
<dbReference type="Proteomes" id="UP001165395">
    <property type="component" value="Unassembled WGS sequence"/>
</dbReference>
<organism evidence="1 2">
    <name type="scientific">Leeia speluncae</name>
    <dbReference type="NCBI Taxonomy" id="2884804"/>
    <lineage>
        <taxon>Bacteria</taxon>
        <taxon>Pseudomonadati</taxon>
        <taxon>Pseudomonadota</taxon>
        <taxon>Betaproteobacteria</taxon>
        <taxon>Neisseriales</taxon>
        <taxon>Leeiaceae</taxon>
        <taxon>Leeia</taxon>
    </lineage>
</organism>
<protein>
    <submittedName>
        <fullName evidence="1">FMN-binding negative transcriptional regulator</fullName>
    </submittedName>
</protein>
<keyword evidence="2" id="KW-1185">Reference proteome</keyword>
<gene>
    <name evidence="1" type="ORF">LIN78_00570</name>
</gene>
<sequence>MYCPASFRQDDPNTLHTFIRTYPLGTLITSCHGLEANAIPFLLVESEQGLRLQAHIARANPQLAALKQGGEVLVIFNGPEAYITPSWYPSKALHGKQVPTWNYTMVQVKGTVTVMDDSEWVYRQIDRLTQQQESGLVEPWAVSDAPADYIATQLKAIIGIEIAVTSIKGKFKLSQNRSTEDFQGVVDGLSQSNQLAVASLMKNLK</sequence>